<evidence type="ECO:0000256" key="1">
    <source>
        <dbReference type="ARBA" id="ARBA00007613"/>
    </source>
</evidence>
<dbReference type="InterPro" id="IPR010131">
    <property type="entry name" value="MdtP/NodT-like"/>
</dbReference>
<sequence length="420" mass="45433">MFLSSALLSAVLLAAPPPSPASCQGPLGRAAVVACALAEHPSVRAAEAGREAAQGRKLGARTLLPSNPQVEVTAARRVGLWTGDRDINVYGRVSQELEIAGQRRKRMALADAEVAQAERLVELSRRDVAAAALSAYYEWIAAREQRAMIERIARTADTLVDLARTSERTGLGSGLNADVVVATSVRVRRQQIEAERRIAAARAVLAGLLGRDGAGLEVAGELTPLALPDDLARLLATALTRRAEIELAKAEREVFVRQIEVYRRLRAPNPSVVLYAQRDGFAEQVLGGGLAFPIVLPAPLGRTYKGEIAESKALVRRAEAEVERWRRVVQAEVEVALREVEARKAELELFEAERLQRAEGHLEALAQEMATGRVSIRDAVVLQQTLLEYLAAHIEARRALALGSVELARVIGLLPEGAQP</sequence>
<dbReference type="EMBL" id="CP114040">
    <property type="protein sequence ID" value="WAS96224.1"/>
    <property type="molecule type" value="Genomic_DNA"/>
</dbReference>
<dbReference type="Pfam" id="PF02321">
    <property type="entry name" value="OEP"/>
    <property type="match status" value="1"/>
</dbReference>
<feature type="coiled-coil region" evidence="2">
    <location>
        <begin position="308"/>
        <end position="353"/>
    </location>
</feature>
<feature type="signal peptide" evidence="3">
    <location>
        <begin position="1"/>
        <end position="21"/>
    </location>
</feature>
<gene>
    <name evidence="4" type="ORF">O0S08_08675</name>
</gene>
<name>A0ABY7HAC1_9BACT</name>
<comment type="similarity">
    <text evidence="1">Belongs to the outer membrane factor (OMF) (TC 1.B.17) family.</text>
</comment>
<dbReference type="RefSeq" id="WP_269038565.1">
    <property type="nucleotide sequence ID" value="NZ_CP114040.1"/>
</dbReference>
<dbReference type="Gene3D" id="1.20.1600.10">
    <property type="entry name" value="Outer membrane efflux proteins (OEP)"/>
    <property type="match status" value="1"/>
</dbReference>
<evidence type="ECO:0000256" key="2">
    <source>
        <dbReference type="SAM" id="Coils"/>
    </source>
</evidence>
<dbReference type="SUPFAM" id="SSF56954">
    <property type="entry name" value="Outer membrane efflux proteins (OEP)"/>
    <property type="match status" value="1"/>
</dbReference>
<protein>
    <submittedName>
        <fullName evidence="4">TolC family protein</fullName>
    </submittedName>
</protein>
<reference evidence="4" key="1">
    <citation type="submission" date="2022-11" db="EMBL/GenBank/DDBJ databases">
        <title>Minimal conservation of predation-associated metabolite biosynthetic gene clusters underscores biosynthetic potential of Myxococcota including descriptions for ten novel species: Archangium lansinium sp. nov., Myxococcus landrumus sp. nov., Nannocystis bai.</title>
        <authorList>
            <person name="Ahearne A."/>
            <person name="Stevens C."/>
            <person name="Dowd S."/>
        </authorList>
    </citation>
    <scope>NUCLEOTIDE SEQUENCE</scope>
    <source>
        <strain evidence="4">Fl3</strain>
    </source>
</reference>
<evidence type="ECO:0000313" key="5">
    <source>
        <dbReference type="Proteomes" id="UP001164459"/>
    </source>
</evidence>
<dbReference type="InterPro" id="IPR003423">
    <property type="entry name" value="OMP_efflux"/>
</dbReference>
<evidence type="ECO:0000313" key="4">
    <source>
        <dbReference type="EMBL" id="WAS96224.1"/>
    </source>
</evidence>
<feature type="chain" id="PRO_5045307603" evidence="3">
    <location>
        <begin position="22"/>
        <end position="420"/>
    </location>
</feature>
<keyword evidence="2" id="KW-0175">Coiled coil</keyword>
<organism evidence="4 5">
    <name type="scientific">Nannocystis punicea</name>
    <dbReference type="NCBI Taxonomy" id="2995304"/>
    <lineage>
        <taxon>Bacteria</taxon>
        <taxon>Pseudomonadati</taxon>
        <taxon>Myxococcota</taxon>
        <taxon>Polyangia</taxon>
        <taxon>Nannocystales</taxon>
        <taxon>Nannocystaceae</taxon>
        <taxon>Nannocystis</taxon>
    </lineage>
</organism>
<accession>A0ABY7HAC1</accession>
<dbReference type="PANTHER" id="PTHR30203">
    <property type="entry name" value="OUTER MEMBRANE CATION EFFLUX PROTEIN"/>
    <property type="match status" value="1"/>
</dbReference>
<evidence type="ECO:0000256" key="3">
    <source>
        <dbReference type="SAM" id="SignalP"/>
    </source>
</evidence>
<dbReference type="Proteomes" id="UP001164459">
    <property type="component" value="Chromosome"/>
</dbReference>
<keyword evidence="3" id="KW-0732">Signal</keyword>
<dbReference type="PANTHER" id="PTHR30203:SF24">
    <property type="entry name" value="BLR4935 PROTEIN"/>
    <property type="match status" value="1"/>
</dbReference>
<proteinExistence type="inferred from homology"/>
<keyword evidence="5" id="KW-1185">Reference proteome</keyword>